<evidence type="ECO:0000256" key="1">
    <source>
        <dbReference type="SAM" id="MobiDB-lite"/>
    </source>
</evidence>
<feature type="non-terminal residue" evidence="2">
    <location>
        <position position="72"/>
    </location>
</feature>
<evidence type="ECO:0000313" key="3">
    <source>
        <dbReference type="Proteomes" id="UP001305647"/>
    </source>
</evidence>
<dbReference type="Proteomes" id="UP001305647">
    <property type="component" value="Unassembled WGS sequence"/>
</dbReference>
<name>A0AAN6PTL6_9PEZI</name>
<dbReference type="AlphaFoldDB" id="A0AAN6PTL6"/>
<organism evidence="2 3">
    <name type="scientific">Parathielavia hyrcaniae</name>
    <dbReference type="NCBI Taxonomy" id="113614"/>
    <lineage>
        <taxon>Eukaryota</taxon>
        <taxon>Fungi</taxon>
        <taxon>Dikarya</taxon>
        <taxon>Ascomycota</taxon>
        <taxon>Pezizomycotina</taxon>
        <taxon>Sordariomycetes</taxon>
        <taxon>Sordariomycetidae</taxon>
        <taxon>Sordariales</taxon>
        <taxon>Chaetomiaceae</taxon>
        <taxon>Parathielavia</taxon>
    </lineage>
</organism>
<feature type="region of interest" description="Disordered" evidence="1">
    <location>
        <begin position="32"/>
        <end position="72"/>
    </location>
</feature>
<accession>A0AAN6PTL6</accession>
<gene>
    <name evidence="2" type="ORF">N658DRAFT_527488</name>
</gene>
<protein>
    <submittedName>
        <fullName evidence="2">Uncharacterized protein</fullName>
    </submittedName>
</protein>
<proteinExistence type="predicted"/>
<reference evidence="2" key="1">
    <citation type="journal article" date="2023" name="Mol. Phylogenet. Evol.">
        <title>Genome-scale phylogeny and comparative genomics of the fungal order Sordariales.</title>
        <authorList>
            <person name="Hensen N."/>
            <person name="Bonometti L."/>
            <person name="Westerberg I."/>
            <person name="Brannstrom I.O."/>
            <person name="Guillou S."/>
            <person name="Cros-Aarteil S."/>
            <person name="Calhoun S."/>
            <person name="Haridas S."/>
            <person name="Kuo A."/>
            <person name="Mondo S."/>
            <person name="Pangilinan J."/>
            <person name="Riley R."/>
            <person name="LaButti K."/>
            <person name="Andreopoulos B."/>
            <person name="Lipzen A."/>
            <person name="Chen C."/>
            <person name="Yan M."/>
            <person name="Daum C."/>
            <person name="Ng V."/>
            <person name="Clum A."/>
            <person name="Steindorff A."/>
            <person name="Ohm R.A."/>
            <person name="Martin F."/>
            <person name="Silar P."/>
            <person name="Natvig D.O."/>
            <person name="Lalanne C."/>
            <person name="Gautier V."/>
            <person name="Ament-Velasquez S.L."/>
            <person name="Kruys A."/>
            <person name="Hutchinson M.I."/>
            <person name="Powell A.J."/>
            <person name="Barry K."/>
            <person name="Miller A.N."/>
            <person name="Grigoriev I.V."/>
            <person name="Debuchy R."/>
            <person name="Gladieux P."/>
            <person name="Hiltunen Thoren M."/>
            <person name="Johannesson H."/>
        </authorList>
    </citation>
    <scope>NUCLEOTIDE SEQUENCE</scope>
    <source>
        <strain evidence="2">CBS 757.83</strain>
    </source>
</reference>
<evidence type="ECO:0000313" key="2">
    <source>
        <dbReference type="EMBL" id="KAK4096816.1"/>
    </source>
</evidence>
<sequence length="72" mass="7585">MTVIFGLSYSLGSIPSCTGRLCCQDVARRATNRSRGGEVQDLQPTGARASQMSGPTRGPGRHGAVAVTDAYW</sequence>
<keyword evidence="3" id="KW-1185">Reference proteome</keyword>
<comment type="caution">
    <text evidence="2">The sequence shown here is derived from an EMBL/GenBank/DDBJ whole genome shotgun (WGS) entry which is preliminary data.</text>
</comment>
<dbReference type="EMBL" id="MU863695">
    <property type="protein sequence ID" value="KAK4096816.1"/>
    <property type="molecule type" value="Genomic_DNA"/>
</dbReference>
<reference evidence="2" key="2">
    <citation type="submission" date="2023-05" db="EMBL/GenBank/DDBJ databases">
        <authorList>
            <consortium name="Lawrence Berkeley National Laboratory"/>
            <person name="Steindorff A."/>
            <person name="Hensen N."/>
            <person name="Bonometti L."/>
            <person name="Westerberg I."/>
            <person name="Brannstrom I.O."/>
            <person name="Guillou S."/>
            <person name="Cros-Aarteil S."/>
            <person name="Calhoun S."/>
            <person name="Haridas S."/>
            <person name="Kuo A."/>
            <person name="Mondo S."/>
            <person name="Pangilinan J."/>
            <person name="Riley R."/>
            <person name="Labutti K."/>
            <person name="Andreopoulos B."/>
            <person name="Lipzen A."/>
            <person name="Chen C."/>
            <person name="Yanf M."/>
            <person name="Daum C."/>
            <person name="Ng V."/>
            <person name="Clum A."/>
            <person name="Ohm R."/>
            <person name="Martin F."/>
            <person name="Silar P."/>
            <person name="Natvig D."/>
            <person name="Lalanne C."/>
            <person name="Gautier V."/>
            <person name="Ament-Velasquez S.L."/>
            <person name="Kruys A."/>
            <person name="Hutchinson M.I."/>
            <person name="Powell A.J."/>
            <person name="Barry K."/>
            <person name="Miller A.N."/>
            <person name="Grigoriev I.V."/>
            <person name="Debuchy R."/>
            <person name="Gladieux P."/>
            <person name="Thoren M.H."/>
            <person name="Johannesson H."/>
        </authorList>
    </citation>
    <scope>NUCLEOTIDE SEQUENCE</scope>
    <source>
        <strain evidence="2">CBS 757.83</strain>
    </source>
</reference>